<name>A0A8K0XWX8_9ENTR</name>
<keyword evidence="1" id="KW-0812">Transmembrane</keyword>
<dbReference type="Proteomes" id="UP000659047">
    <property type="component" value="Unassembled WGS sequence"/>
</dbReference>
<dbReference type="AlphaFoldDB" id="A0A8K0XWX8"/>
<organism evidence="2 3">
    <name type="scientific">Tenebrionibacter intestinalis</name>
    <dbReference type="NCBI Taxonomy" id="2799638"/>
    <lineage>
        <taxon>Bacteria</taxon>
        <taxon>Pseudomonadati</taxon>
        <taxon>Pseudomonadota</taxon>
        <taxon>Gammaproteobacteria</taxon>
        <taxon>Enterobacterales</taxon>
        <taxon>Enterobacteriaceae</taxon>
        <taxon>Tenebrionibacter/Tenebrionicola group</taxon>
        <taxon>Tenebrionibacter</taxon>
    </lineage>
</organism>
<dbReference type="RefSeq" id="WP_238713928.1">
    <property type="nucleotide sequence ID" value="NZ_JAEPBH010000024.1"/>
</dbReference>
<evidence type="ECO:0000313" key="3">
    <source>
        <dbReference type="Proteomes" id="UP000659047"/>
    </source>
</evidence>
<evidence type="ECO:0000256" key="1">
    <source>
        <dbReference type="SAM" id="Phobius"/>
    </source>
</evidence>
<dbReference type="EMBL" id="JAEPBH010000024">
    <property type="protein sequence ID" value="MBK4715711.1"/>
    <property type="molecule type" value="Genomic_DNA"/>
</dbReference>
<proteinExistence type="predicted"/>
<keyword evidence="1" id="KW-0472">Membrane</keyword>
<keyword evidence="3" id="KW-1185">Reference proteome</keyword>
<evidence type="ECO:0000313" key="2">
    <source>
        <dbReference type="EMBL" id="MBK4715711.1"/>
    </source>
</evidence>
<protein>
    <submittedName>
        <fullName evidence="2">Uncharacterized protein</fullName>
    </submittedName>
</protein>
<accession>A0A8K0XWX8</accession>
<reference evidence="2" key="1">
    <citation type="submission" date="2021-01" db="EMBL/GenBank/DDBJ databases">
        <title>Intestinitalea alba gen. nov., sp. nov., a novel genus of the family Enterobacteriaceae, isolated from the gut of the plastic-eating mealworm Tenebrio molitor L.</title>
        <authorList>
            <person name="Yang Y."/>
        </authorList>
    </citation>
    <scope>NUCLEOTIDE SEQUENCE</scope>
    <source>
        <strain evidence="2">BIT-L3</strain>
    </source>
</reference>
<keyword evidence="1" id="KW-1133">Transmembrane helix</keyword>
<gene>
    <name evidence="2" type="ORF">JJB97_10280</name>
</gene>
<sequence length="88" mass="9511">MNNNVTTKLAVVVALVLVLFIGIIFIIVGYFTAQNSTIVAGELLIMVGTIASIVECSKENALLAVNKRKTSGNYLRRRAKKTGKTTKV</sequence>
<comment type="caution">
    <text evidence="2">The sequence shown here is derived from an EMBL/GenBank/DDBJ whole genome shotgun (WGS) entry which is preliminary data.</text>
</comment>
<feature type="transmembrane region" description="Helical" evidence="1">
    <location>
        <begin position="9"/>
        <end position="31"/>
    </location>
</feature>